<keyword evidence="1" id="KW-0175">Coiled coil</keyword>
<dbReference type="EMBL" id="QNUK01000092">
    <property type="protein sequence ID" value="KAF5902324.1"/>
    <property type="molecule type" value="Genomic_DNA"/>
</dbReference>
<sequence length="107" mass="11947">SLKRAANEEYRRQIWAIQQQAEELAIKMATCHAAPAWECLQEQLQEVAALEERLTQLKNEEEGRTSTSLFLTQISSDLPVSLNESPVCPESPPPPEPQLGPPPGFDH</sequence>
<evidence type="ECO:0000256" key="1">
    <source>
        <dbReference type="SAM" id="Coils"/>
    </source>
</evidence>
<gene>
    <name evidence="3" type="ORF">DAT39_007965</name>
</gene>
<proteinExistence type="predicted"/>
<feature type="non-terminal residue" evidence="3">
    <location>
        <position position="1"/>
    </location>
</feature>
<keyword evidence="4" id="KW-1185">Reference proteome</keyword>
<dbReference type="AlphaFoldDB" id="A0A8J4X4W5"/>
<name>A0A8J4X4W5_CLAMG</name>
<organism evidence="3 4">
    <name type="scientific">Clarias magur</name>
    <name type="common">Asian catfish</name>
    <name type="synonym">Macropteronotus magur</name>
    <dbReference type="NCBI Taxonomy" id="1594786"/>
    <lineage>
        <taxon>Eukaryota</taxon>
        <taxon>Metazoa</taxon>
        <taxon>Chordata</taxon>
        <taxon>Craniata</taxon>
        <taxon>Vertebrata</taxon>
        <taxon>Euteleostomi</taxon>
        <taxon>Actinopterygii</taxon>
        <taxon>Neopterygii</taxon>
        <taxon>Teleostei</taxon>
        <taxon>Ostariophysi</taxon>
        <taxon>Siluriformes</taxon>
        <taxon>Clariidae</taxon>
        <taxon>Clarias</taxon>
    </lineage>
</organism>
<reference evidence="3" key="1">
    <citation type="submission" date="2020-07" db="EMBL/GenBank/DDBJ databases">
        <title>Clarias magur genome sequencing, assembly and annotation.</title>
        <authorList>
            <person name="Kushwaha B."/>
            <person name="Kumar R."/>
            <person name="Das P."/>
            <person name="Joshi C.G."/>
            <person name="Kumar D."/>
            <person name="Nagpure N.S."/>
            <person name="Pandey M."/>
            <person name="Agarwal S."/>
            <person name="Srivastava S."/>
            <person name="Singh M."/>
            <person name="Sahoo L."/>
            <person name="Jayasankar P."/>
            <person name="Meher P.K."/>
            <person name="Koringa P.G."/>
            <person name="Iquebal M.A."/>
            <person name="Das S.P."/>
            <person name="Bit A."/>
            <person name="Patnaik S."/>
            <person name="Patel N."/>
            <person name="Shah T.M."/>
            <person name="Hinsu A."/>
            <person name="Jena J.K."/>
        </authorList>
    </citation>
    <scope>NUCLEOTIDE SEQUENCE</scope>
    <source>
        <strain evidence="3">CIFAMagur01</strain>
        <tissue evidence="3">Testis</tissue>
    </source>
</reference>
<feature type="region of interest" description="Disordered" evidence="2">
    <location>
        <begin position="81"/>
        <end position="107"/>
    </location>
</feature>
<protein>
    <submittedName>
        <fullName evidence="3">Uncharacterized protein</fullName>
    </submittedName>
</protein>
<accession>A0A8J4X4W5</accession>
<evidence type="ECO:0000313" key="4">
    <source>
        <dbReference type="Proteomes" id="UP000727407"/>
    </source>
</evidence>
<comment type="caution">
    <text evidence="3">The sequence shown here is derived from an EMBL/GenBank/DDBJ whole genome shotgun (WGS) entry which is preliminary data.</text>
</comment>
<feature type="compositionally biased region" description="Pro residues" evidence="2">
    <location>
        <begin position="89"/>
        <end position="107"/>
    </location>
</feature>
<feature type="coiled-coil region" evidence="1">
    <location>
        <begin position="7"/>
        <end position="60"/>
    </location>
</feature>
<evidence type="ECO:0000313" key="3">
    <source>
        <dbReference type="EMBL" id="KAF5902324.1"/>
    </source>
</evidence>
<evidence type="ECO:0000256" key="2">
    <source>
        <dbReference type="SAM" id="MobiDB-lite"/>
    </source>
</evidence>
<feature type="non-terminal residue" evidence="3">
    <location>
        <position position="107"/>
    </location>
</feature>
<dbReference type="Proteomes" id="UP000727407">
    <property type="component" value="Unassembled WGS sequence"/>
</dbReference>